<feature type="transmembrane region" description="Helical" evidence="9">
    <location>
        <begin position="437"/>
        <end position="459"/>
    </location>
</feature>
<feature type="transmembrane region" description="Helical" evidence="9">
    <location>
        <begin position="697"/>
        <end position="718"/>
    </location>
</feature>
<dbReference type="EMBL" id="CP141886">
    <property type="protein sequence ID" value="WRT67984.1"/>
    <property type="molecule type" value="Genomic_DNA"/>
</dbReference>
<proteinExistence type="inferred from homology"/>
<feature type="transmembrane region" description="Helical" evidence="9">
    <location>
        <begin position="663"/>
        <end position="685"/>
    </location>
</feature>
<keyword evidence="12" id="KW-1185">Reference proteome</keyword>
<organism evidence="11 12">
    <name type="scientific">Kwoniella shivajii</name>
    <dbReference type="NCBI Taxonomy" id="564305"/>
    <lineage>
        <taxon>Eukaryota</taxon>
        <taxon>Fungi</taxon>
        <taxon>Dikarya</taxon>
        <taxon>Basidiomycota</taxon>
        <taxon>Agaricomycotina</taxon>
        <taxon>Tremellomycetes</taxon>
        <taxon>Tremellales</taxon>
        <taxon>Cryptococcaceae</taxon>
        <taxon>Kwoniella</taxon>
    </lineage>
</organism>
<evidence type="ECO:0000256" key="1">
    <source>
        <dbReference type="ARBA" id="ARBA00004141"/>
    </source>
</evidence>
<comment type="similarity">
    <text evidence="2">Belongs to the PC-esterase family. CASD1 subfamily.</text>
</comment>
<keyword evidence="5 9" id="KW-1133">Transmembrane helix</keyword>
<feature type="region of interest" description="Disordered" evidence="8">
    <location>
        <begin position="898"/>
        <end position="917"/>
    </location>
</feature>
<dbReference type="Proteomes" id="UP001329825">
    <property type="component" value="Chromosome 6"/>
</dbReference>
<feature type="transmembrane region" description="Helical" evidence="9">
    <location>
        <begin position="591"/>
        <end position="609"/>
    </location>
</feature>
<evidence type="ECO:0000256" key="3">
    <source>
        <dbReference type="ARBA" id="ARBA00022679"/>
    </source>
</evidence>
<protein>
    <recommendedName>
        <fullName evidence="10">Cas1p 10 TM acyl transferase domain-containing protein</fullName>
    </recommendedName>
</protein>
<evidence type="ECO:0000256" key="7">
    <source>
        <dbReference type="ARBA" id="ARBA00023180"/>
    </source>
</evidence>
<dbReference type="GeneID" id="87957090"/>
<evidence type="ECO:0000256" key="2">
    <source>
        <dbReference type="ARBA" id="ARBA00010666"/>
    </source>
</evidence>
<accession>A0ABZ1D3Q3</accession>
<comment type="subcellular location">
    <subcellularLocation>
        <location evidence="1">Membrane</location>
        <topology evidence="1">Multi-pass membrane protein</topology>
    </subcellularLocation>
</comment>
<keyword evidence="7" id="KW-0325">Glycoprotein</keyword>
<reference evidence="11 12" key="1">
    <citation type="submission" date="2024-01" db="EMBL/GenBank/DDBJ databases">
        <title>Comparative genomics of Cryptococcus and Kwoniella reveals pathogenesis evolution and contrasting modes of karyotype evolution via chromosome fusion or intercentromeric recombination.</title>
        <authorList>
            <person name="Coelho M.A."/>
            <person name="David-Palma M."/>
            <person name="Shea T."/>
            <person name="Bowers K."/>
            <person name="McGinley-Smith S."/>
            <person name="Mohammad A.W."/>
            <person name="Gnirke A."/>
            <person name="Yurkov A.M."/>
            <person name="Nowrousian M."/>
            <person name="Sun S."/>
            <person name="Cuomo C.A."/>
            <person name="Heitman J."/>
        </authorList>
    </citation>
    <scope>NUCLEOTIDE SEQUENCE [LARGE SCALE GENOMIC DNA]</scope>
    <source>
        <strain evidence="11">CBS 11374</strain>
    </source>
</reference>
<evidence type="ECO:0000313" key="12">
    <source>
        <dbReference type="Proteomes" id="UP001329825"/>
    </source>
</evidence>
<name>A0ABZ1D3Q3_9TREE</name>
<keyword evidence="6 9" id="KW-0472">Membrane</keyword>
<feature type="transmembrane region" description="Helical" evidence="9">
    <location>
        <begin position="28"/>
        <end position="50"/>
    </location>
</feature>
<feature type="transmembrane region" description="Helical" evidence="9">
    <location>
        <begin position="514"/>
        <end position="531"/>
    </location>
</feature>
<evidence type="ECO:0000256" key="9">
    <source>
        <dbReference type="SAM" id="Phobius"/>
    </source>
</evidence>
<dbReference type="PANTHER" id="PTHR13533">
    <property type="entry name" value="N-ACETYLNEURAMINATE 9-O-ACETYLTRANSFERASE"/>
    <property type="match status" value="1"/>
</dbReference>
<feature type="transmembrane region" description="Helical" evidence="9">
    <location>
        <begin position="475"/>
        <end position="493"/>
    </location>
</feature>
<evidence type="ECO:0000313" key="11">
    <source>
        <dbReference type="EMBL" id="WRT67984.1"/>
    </source>
</evidence>
<feature type="transmembrane region" description="Helical" evidence="9">
    <location>
        <begin position="567"/>
        <end position="585"/>
    </location>
</feature>
<feature type="transmembrane region" description="Helical" evidence="9">
    <location>
        <begin position="621"/>
        <end position="643"/>
    </location>
</feature>
<dbReference type="PANTHER" id="PTHR13533:SF1">
    <property type="entry name" value="N-ACETYLNEURAMINATE 9-O-ACETYLTRANSFERASE"/>
    <property type="match status" value="1"/>
</dbReference>
<evidence type="ECO:0000259" key="10">
    <source>
        <dbReference type="Pfam" id="PF07779"/>
    </source>
</evidence>
<keyword evidence="4 9" id="KW-0812">Transmembrane</keyword>
<evidence type="ECO:0000256" key="5">
    <source>
        <dbReference type="ARBA" id="ARBA00022989"/>
    </source>
</evidence>
<evidence type="ECO:0000256" key="4">
    <source>
        <dbReference type="ARBA" id="ARBA00022692"/>
    </source>
</evidence>
<gene>
    <name evidence="11" type="ORF">IL334_004959</name>
</gene>
<feature type="transmembrane region" description="Helical" evidence="9">
    <location>
        <begin position="537"/>
        <end position="555"/>
    </location>
</feature>
<keyword evidence="3" id="KW-0808">Transferase</keyword>
<dbReference type="RefSeq" id="XP_062792724.1">
    <property type="nucleotide sequence ID" value="XM_062936673.1"/>
</dbReference>
<dbReference type="Pfam" id="PF07779">
    <property type="entry name" value="Cas1_AcylT"/>
    <property type="match status" value="1"/>
</dbReference>
<evidence type="ECO:0000256" key="8">
    <source>
        <dbReference type="SAM" id="MobiDB-lite"/>
    </source>
</evidence>
<feature type="compositionally biased region" description="Low complexity" evidence="8">
    <location>
        <begin position="837"/>
        <end position="869"/>
    </location>
</feature>
<feature type="region of interest" description="Disordered" evidence="8">
    <location>
        <begin position="835"/>
        <end position="871"/>
    </location>
</feature>
<evidence type="ECO:0000256" key="6">
    <source>
        <dbReference type="ARBA" id="ARBA00023136"/>
    </source>
</evidence>
<feature type="transmembrane region" description="Helical" evidence="9">
    <location>
        <begin position="406"/>
        <end position="425"/>
    </location>
</feature>
<feature type="transmembrane region" description="Helical" evidence="9">
    <location>
        <begin position="730"/>
        <end position="747"/>
    </location>
</feature>
<feature type="domain" description="Cas1p 10 TM acyl transferase" evidence="10">
    <location>
        <begin position="393"/>
        <end position="836"/>
    </location>
</feature>
<dbReference type="InterPro" id="IPR012419">
    <property type="entry name" value="Cas1_AcylTrans_dom"/>
</dbReference>
<sequence>MPGSTSTSSTKTSTVRNQAKSGKINPIWYTYACATLVAAVVLGNLLRYTFLDWSDPYHCSALLNTGTGKWLDPGVWRNWQSEGCFQLPLPGAKFQKCLSIPGANTPKSPFSSSHDQKRTAIFVGDSNVRQLYFAAARTVGGVSKAWESEGEKHTDRTLSLVDPDRNGGELELEFWWDPYLNSSKTASLLSGARSEPAALLVMGSGLWFLRNPTSGGLASWGGMIHETFESLKEHQGSPKTALMNPWDDMRLGSGVILPGLLPTDSSSPIIEYRRSSISPLHKRNLTSRAGSRDFSIADSIIFLPIPNPTHEKLSPSRAATIMHTDVEAMNADLYARLTHPDPPPVIIPSVLNDLLVDEETEDGLHYSDKIMNKQAELLLSWRCNDIMRNDGATGTCCKRYDWATPIQALVLFSLVVWAPVGMLIASRLPSSSPFLSYLPSSSVAPALSTFGLAMGYLFIADRTTIFIKEQKDYDATVFGVLTVVALVAGLATMKNGGKDLGFLNRDITDEWKGWMQIAILIYHFFGASKISGIYNPIRVLVASYLFMTGYGHFFFYYKKADFGFQRIAMVLVRLNLLSVVLPYTMNTDYAFYYFAPLVSWWYMIIYFTMAIGSKHNERPAFLISKLIACAGLVTLFMHYTWMMASIFKVLNTIFRIEWSAKEWSFRVTLDLFIVWAGMFCAYGYIKLKEFNLPEKPWFNTARTATMVSSVLGMIWYFYFELSLKNKFIYNNYHSIVCFVPILSFVFLRNASPILRSTTSRLFCFVGQISLETFILQFHGWLASDTKAILLVIPTTKYRPFNLVISSICFVWLSYRVSGATGEITEYLVGKKKLQQLPTTSTTPNPSSSSSTSKPSDSNSAANTTNTNTTKVVHELVEGPKDGAEGGIPESIPLMNQSKKDIEQGGDLSTPQSESMERRESWPAWMAATAASMTGRPSVAGYQSTDKQWKDQTVLSVISNIGNLAKRYNSIKLSLILLALWVLNWLY</sequence>